<dbReference type="STRING" id="1448308.A0A2T2N0F9"/>
<evidence type="ECO:0000256" key="1">
    <source>
        <dbReference type="SAM" id="Phobius"/>
    </source>
</evidence>
<keyword evidence="1" id="KW-0472">Membrane</keyword>
<keyword evidence="1" id="KW-0812">Transmembrane</keyword>
<feature type="transmembrane region" description="Helical" evidence="1">
    <location>
        <begin position="231"/>
        <end position="252"/>
    </location>
</feature>
<name>A0A2T2N0F9_CORCC</name>
<dbReference type="OrthoDB" id="5086500at2759"/>
<dbReference type="Proteomes" id="UP000240883">
    <property type="component" value="Unassembled WGS sequence"/>
</dbReference>
<feature type="transmembrane region" description="Helical" evidence="1">
    <location>
        <begin position="272"/>
        <end position="297"/>
    </location>
</feature>
<dbReference type="EMBL" id="KZ678178">
    <property type="protein sequence ID" value="PSN58930.1"/>
    <property type="molecule type" value="Genomic_DNA"/>
</dbReference>
<reference evidence="2 3" key="1">
    <citation type="journal article" date="2018" name="Front. Microbiol.">
        <title>Genome-Wide Analysis of Corynespora cassiicola Leaf Fall Disease Putative Effectors.</title>
        <authorList>
            <person name="Lopez D."/>
            <person name="Ribeiro S."/>
            <person name="Label P."/>
            <person name="Fumanal B."/>
            <person name="Venisse J.S."/>
            <person name="Kohler A."/>
            <person name="de Oliveira R.R."/>
            <person name="Labutti K."/>
            <person name="Lipzen A."/>
            <person name="Lail K."/>
            <person name="Bauer D."/>
            <person name="Ohm R.A."/>
            <person name="Barry K.W."/>
            <person name="Spatafora J."/>
            <person name="Grigoriev I.V."/>
            <person name="Martin F.M."/>
            <person name="Pujade-Renaud V."/>
        </authorList>
    </citation>
    <scope>NUCLEOTIDE SEQUENCE [LARGE SCALE GENOMIC DNA]</scope>
    <source>
        <strain evidence="2 3">Philippines</strain>
    </source>
</reference>
<dbReference type="InterPro" id="IPR046536">
    <property type="entry name" value="DUF6601"/>
</dbReference>
<protein>
    <recommendedName>
        <fullName evidence="4">Subtilisin-like serine protease</fullName>
    </recommendedName>
</protein>
<evidence type="ECO:0008006" key="4">
    <source>
        <dbReference type="Google" id="ProtNLM"/>
    </source>
</evidence>
<evidence type="ECO:0000313" key="3">
    <source>
        <dbReference type="Proteomes" id="UP000240883"/>
    </source>
</evidence>
<sequence>MAPFSKANQLIHDFEPEAGETTIAALPGYPSIMLSDTPRMGQFLEQEFWCRDLEMMAPRLWIMSTFSGANINSLHRQRVKGREIIPTEEPRLHLVWIHNRIFIKPLPRYLLSETFWTTYLKKGSNQSSNNGNNLCKAATGFLRTYRYLIQHESDFHIAQQDQLRLIPKDVDWPSFCRFISKLSEIEDSAVSGRYCYGELRLTRLNLYAPLLLRKFNFEQVHGQYGDFFGRLYGPILFAFAVISTILNSMQVALASEQLEAAHWESVRYVCRYFSVVSLVGAAIISSWFILLWLWIFMDEWVFTLRQKLKKRRETRSVLSC</sequence>
<organism evidence="2 3">
    <name type="scientific">Corynespora cassiicola Philippines</name>
    <dbReference type="NCBI Taxonomy" id="1448308"/>
    <lineage>
        <taxon>Eukaryota</taxon>
        <taxon>Fungi</taxon>
        <taxon>Dikarya</taxon>
        <taxon>Ascomycota</taxon>
        <taxon>Pezizomycotina</taxon>
        <taxon>Dothideomycetes</taxon>
        <taxon>Pleosporomycetidae</taxon>
        <taxon>Pleosporales</taxon>
        <taxon>Corynesporascaceae</taxon>
        <taxon>Corynespora</taxon>
    </lineage>
</organism>
<dbReference type="Pfam" id="PF20246">
    <property type="entry name" value="DUF6601"/>
    <property type="match status" value="1"/>
</dbReference>
<evidence type="ECO:0000313" key="2">
    <source>
        <dbReference type="EMBL" id="PSN58930.1"/>
    </source>
</evidence>
<accession>A0A2T2N0F9</accession>
<dbReference type="PANTHER" id="PTHR34414:SF1">
    <property type="entry name" value="SUBTILISIN-LIKE SERINE PROTEASE"/>
    <property type="match status" value="1"/>
</dbReference>
<proteinExistence type="predicted"/>
<gene>
    <name evidence="2" type="ORF">BS50DRAFT_580360</name>
</gene>
<dbReference type="AlphaFoldDB" id="A0A2T2N0F9"/>
<keyword evidence="1" id="KW-1133">Transmembrane helix</keyword>
<dbReference type="PANTHER" id="PTHR34414">
    <property type="entry name" value="HET DOMAIN-CONTAINING PROTEIN-RELATED"/>
    <property type="match status" value="1"/>
</dbReference>
<keyword evidence="3" id="KW-1185">Reference proteome</keyword>